<dbReference type="EMBL" id="PCWR01000067">
    <property type="protein sequence ID" value="PIR06118.1"/>
    <property type="molecule type" value="Genomic_DNA"/>
</dbReference>
<protein>
    <recommendedName>
        <fullName evidence="8">Probable DNA 3'-5' helicase RecG</fullName>
    </recommendedName>
</protein>
<dbReference type="Pfam" id="PF13366">
    <property type="entry name" value="PDDEXK_3"/>
    <property type="match status" value="1"/>
</dbReference>
<proteinExistence type="predicted"/>
<dbReference type="Pfam" id="PF19833">
    <property type="entry name" value="RecG_dom3_C"/>
    <property type="match status" value="1"/>
</dbReference>
<dbReference type="Gene3D" id="2.40.50.140">
    <property type="entry name" value="Nucleic acid-binding proteins"/>
    <property type="match status" value="1"/>
</dbReference>
<dbReference type="InterPro" id="IPR014001">
    <property type="entry name" value="Helicase_ATP-bd"/>
</dbReference>
<dbReference type="InterPro" id="IPR047112">
    <property type="entry name" value="RecG/Mfd"/>
</dbReference>
<dbReference type="InterPro" id="IPR012340">
    <property type="entry name" value="NA-bd_OB-fold"/>
</dbReference>
<dbReference type="Pfam" id="PF17191">
    <property type="entry name" value="RecG_wedge"/>
    <property type="match status" value="1"/>
</dbReference>
<dbReference type="GO" id="GO:0016787">
    <property type="term" value="F:hydrolase activity"/>
    <property type="evidence" value="ECO:0007669"/>
    <property type="project" value="UniProtKB-KW"/>
</dbReference>
<accession>A0A2H0NB44</accession>
<keyword evidence="1" id="KW-0547">Nucleotide-binding</keyword>
<evidence type="ECO:0000256" key="4">
    <source>
        <dbReference type="ARBA" id="ARBA00022806"/>
    </source>
</evidence>
<keyword evidence="7" id="KW-0234">DNA repair</keyword>
<dbReference type="InterPro" id="IPR033454">
    <property type="entry name" value="RecG_wedge"/>
</dbReference>
<dbReference type="InterPro" id="IPR045562">
    <property type="entry name" value="RecG_dom3_C"/>
</dbReference>
<feature type="domain" description="Helicase C-terminal" evidence="10">
    <location>
        <begin position="654"/>
        <end position="818"/>
    </location>
</feature>
<keyword evidence="5" id="KW-0067">ATP-binding</keyword>
<dbReference type="Pfam" id="PF00270">
    <property type="entry name" value="DEAD"/>
    <property type="match status" value="1"/>
</dbReference>
<evidence type="ECO:0000256" key="2">
    <source>
        <dbReference type="ARBA" id="ARBA00022763"/>
    </source>
</evidence>
<evidence type="ECO:0000256" key="3">
    <source>
        <dbReference type="ARBA" id="ARBA00022801"/>
    </source>
</evidence>
<dbReference type="SMART" id="SM00490">
    <property type="entry name" value="HELICc"/>
    <property type="match status" value="1"/>
</dbReference>
<dbReference type="PANTHER" id="PTHR47964:SF1">
    <property type="entry name" value="ATP-DEPENDENT DNA HELICASE HOMOLOG RECG, CHLOROPLASTIC"/>
    <property type="match status" value="1"/>
</dbReference>
<comment type="caution">
    <text evidence="11">The sequence shown here is derived from an EMBL/GenBank/DDBJ whole genome shotgun (WGS) entry which is preliminary data.</text>
</comment>
<dbReference type="Gene3D" id="3.40.50.300">
    <property type="entry name" value="P-loop containing nucleotide triphosphate hydrolases"/>
    <property type="match status" value="3"/>
</dbReference>
<evidence type="ECO:0000256" key="7">
    <source>
        <dbReference type="ARBA" id="ARBA00023204"/>
    </source>
</evidence>
<dbReference type="Pfam" id="PF00271">
    <property type="entry name" value="Helicase_C"/>
    <property type="match status" value="1"/>
</dbReference>
<dbReference type="PROSITE" id="PS51194">
    <property type="entry name" value="HELICASE_CTER"/>
    <property type="match status" value="1"/>
</dbReference>
<organism evidence="11 12">
    <name type="scientific">Candidatus Jorgensenbacteria bacterium CG11_big_fil_rev_8_21_14_0_20_38_23</name>
    <dbReference type="NCBI Taxonomy" id="1974594"/>
    <lineage>
        <taxon>Bacteria</taxon>
        <taxon>Candidatus Joergenseniibacteriota</taxon>
    </lineage>
</organism>
<dbReference type="NCBIfam" id="TIGR04256">
    <property type="entry name" value="GxxExxY"/>
    <property type="match status" value="1"/>
</dbReference>
<dbReference type="GO" id="GO:0003677">
    <property type="term" value="F:DNA binding"/>
    <property type="evidence" value="ECO:0007669"/>
    <property type="project" value="UniProtKB-KW"/>
</dbReference>
<evidence type="ECO:0000313" key="12">
    <source>
        <dbReference type="Proteomes" id="UP000228867"/>
    </source>
</evidence>
<dbReference type="PANTHER" id="PTHR47964">
    <property type="entry name" value="ATP-DEPENDENT DNA HELICASE HOMOLOG RECG, CHLOROPLASTIC"/>
    <property type="match status" value="1"/>
</dbReference>
<dbReference type="GO" id="GO:0003678">
    <property type="term" value="F:DNA helicase activity"/>
    <property type="evidence" value="ECO:0007669"/>
    <property type="project" value="TreeGrafter"/>
</dbReference>
<dbReference type="InterPro" id="IPR011545">
    <property type="entry name" value="DEAD/DEAH_box_helicase_dom"/>
</dbReference>
<evidence type="ECO:0000256" key="6">
    <source>
        <dbReference type="ARBA" id="ARBA00023125"/>
    </source>
</evidence>
<dbReference type="SMART" id="SM00487">
    <property type="entry name" value="DEXDc"/>
    <property type="match status" value="1"/>
</dbReference>
<sequence>MIFLKTPLSSILGIGPKFVSKLKKLGVETVKDLLWHFPTRYEDFSQIYKIADLIPKQQATVQGIIKKISGRRAWHRRLYIVEAFIKDSSGSIKAVWFNQPYIKNILQVGRLANFSGKVVDSDEPYLSNPIYELVNKYENWETKHTARIVPIYSETKGLTSKGLRYLIKPLLEETQKIPEVLPLEILKKQCLPEINKALKNIHFPHNLSEALLAKKRFAFEDLFLLQLSNLKQRLKLAREKAPAIDINLPELKKLIGQLPFELTPSQKKSLWEIIQDLNKPRPMNRLLQGDVGSGKTIIAAIAALRTAEAGCQTAFMAPTEILASQHYQTLIKFFPKFEKGLALLTGSEAKVYYGKGLETEMKKSELYKKISVQKIAIIIGTHALIQKTVRFPKLALVIVDEQHRFGVSQRASLIRRSTQTNTQINADYTKTQTTTENFLFKDLTYKIRGAIFEVSNKIGLGLKENIYSKALIIEFKKRNINFTTEKSISINYNNENIGTYRPDFIIDNKVILEIKALPFIGKIEEKQIWSYLKGSDYKLALLVNFGSKELNIKRIIHDKSYVNLRESGSSLRESALILPHFLSMSATPIPRTLNLTIFGDLDLSLITELPKNRKPIITKIVAPENREKAYQFIRDQIKKGRQAFVICPRIEPTQTKTDYTQTKTEIPYESVLSPRKSMLLWETKAVKTEYEKLSKKIFPDLKVAMLHGKMKPKEKEKTMSAFAKTAKEKDKNKRIDILVSTSVVEVGVDVSNATIMMIEGTERFGLAQLYQFRGRVGRGEHQSYCLLFTDSAAKTTQQRLKSIVEAKNGFELAEKDLKIRGPGEFFGEAQTGLPDLAMKALQNPELVKAAREAAREMLRSDPALEKHPLLSEQLIRFQTQIHFE</sequence>
<dbReference type="SUPFAM" id="SSF52540">
    <property type="entry name" value="P-loop containing nucleoside triphosphate hydrolases"/>
    <property type="match status" value="2"/>
</dbReference>
<dbReference type="InterPro" id="IPR027417">
    <property type="entry name" value="P-loop_NTPase"/>
</dbReference>
<dbReference type="CDD" id="cd04488">
    <property type="entry name" value="RecG_wedge_OBF"/>
    <property type="match status" value="1"/>
</dbReference>
<evidence type="ECO:0000256" key="5">
    <source>
        <dbReference type="ARBA" id="ARBA00022840"/>
    </source>
</evidence>
<dbReference type="Proteomes" id="UP000228867">
    <property type="component" value="Unassembled WGS sequence"/>
</dbReference>
<evidence type="ECO:0000313" key="11">
    <source>
        <dbReference type="EMBL" id="PIR06118.1"/>
    </source>
</evidence>
<keyword evidence="3" id="KW-0378">Hydrolase</keyword>
<evidence type="ECO:0000259" key="10">
    <source>
        <dbReference type="PROSITE" id="PS51194"/>
    </source>
</evidence>
<dbReference type="InterPro" id="IPR001650">
    <property type="entry name" value="Helicase_C-like"/>
</dbReference>
<dbReference type="GO" id="GO:0005524">
    <property type="term" value="F:ATP binding"/>
    <property type="evidence" value="ECO:0007669"/>
    <property type="project" value="UniProtKB-KW"/>
</dbReference>
<dbReference type="GO" id="GO:0006281">
    <property type="term" value="P:DNA repair"/>
    <property type="evidence" value="ECO:0007669"/>
    <property type="project" value="UniProtKB-KW"/>
</dbReference>
<dbReference type="PROSITE" id="PS51192">
    <property type="entry name" value="HELICASE_ATP_BIND_1"/>
    <property type="match status" value="1"/>
</dbReference>
<name>A0A2H0NB44_9BACT</name>
<evidence type="ECO:0000256" key="8">
    <source>
        <dbReference type="ARBA" id="ARBA00049819"/>
    </source>
</evidence>
<evidence type="ECO:0000259" key="9">
    <source>
        <dbReference type="PROSITE" id="PS51192"/>
    </source>
</evidence>
<dbReference type="InterPro" id="IPR026350">
    <property type="entry name" value="GxxExxY"/>
</dbReference>
<keyword evidence="2" id="KW-0227">DNA damage</keyword>
<keyword evidence="4 11" id="KW-0347">Helicase</keyword>
<keyword evidence="6" id="KW-0238">DNA-binding</keyword>
<gene>
    <name evidence="11" type="ORF">COV54_03400</name>
</gene>
<dbReference type="SUPFAM" id="SSF50249">
    <property type="entry name" value="Nucleic acid-binding proteins"/>
    <property type="match status" value="1"/>
</dbReference>
<feature type="domain" description="Helicase ATP-binding" evidence="9">
    <location>
        <begin position="276"/>
        <end position="606"/>
    </location>
</feature>
<dbReference type="AlphaFoldDB" id="A0A2H0NB44"/>
<reference evidence="11 12" key="1">
    <citation type="submission" date="2017-09" db="EMBL/GenBank/DDBJ databases">
        <title>Depth-based differentiation of microbial function through sediment-hosted aquifers and enrichment of novel symbionts in the deep terrestrial subsurface.</title>
        <authorList>
            <person name="Probst A.J."/>
            <person name="Ladd B."/>
            <person name="Jarett J.K."/>
            <person name="Geller-Mcgrath D.E."/>
            <person name="Sieber C.M."/>
            <person name="Emerson J.B."/>
            <person name="Anantharaman K."/>
            <person name="Thomas B.C."/>
            <person name="Malmstrom R."/>
            <person name="Stieglmeier M."/>
            <person name="Klingl A."/>
            <person name="Woyke T."/>
            <person name="Ryan C.M."/>
            <person name="Banfield J.F."/>
        </authorList>
    </citation>
    <scope>NUCLEOTIDE SEQUENCE [LARGE SCALE GENOMIC DNA]</scope>
    <source>
        <strain evidence="11">CG11_big_fil_rev_8_21_14_0_20_38_23</strain>
    </source>
</reference>
<evidence type="ECO:0000256" key="1">
    <source>
        <dbReference type="ARBA" id="ARBA00022741"/>
    </source>
</evidence>